<dbReference type="InterPro" id="IPR020479">
    <property type="entry name" value="HD_metazoa"/>
</dbReference>
<dbReference type="GeneID" id="106474613"/>
<reference evidence="10" key="1">
    <citation type="submission" date="2025-08" db="UniProtKB">
        <authorList>
            <consortium name="RefSeq"/>
        </authorList>
    </citation>
    <scope>IDENTIFICATION</scope>
    <source>
        <tissue evidence="10">Muscle</tissue>
    </source>
</reference>
<comment type="subcellular location">
    <subcellularLocation>
        <location evidence="1 6 7">Nucleus</location>
    </subcellularLocation>
</comment>
<evidence type="ECO:0000256" key="1">
    <source>
        <dbReference type="ARBA" id="ARBA00004123"/>
    </source>
</evidence>
<evidence type="ECO:0000313" key="9">
    <source>
        <dbReference type="Proteomes" id="UP000694941"/>
    </source>
</evidence>
<gene>
    <name evidence="10" type="primary">LOC106474613</name>
</gene>
<dbReference type="PANTHER" id="PTHR24332:SF9">
    <property type="entry name" value="HOMEOTIC PROTEIN CAUDAL"/>
    <property type="match status" value="1"/>
</dbReference>
<dbReference type="InterPro" id="IPR009057">
    <property type="entry name" value="Homeodomain-like_sf"/>
</dbReference>
<dbReference type="PROSITE" id="PS00027">
    <property type="entry name" value="HOMEOBOX_1"/>
    <property type="match status" value="1"/>
</dbReference>
<dbReference type="SMART" id="SM00389">
    <property type="entry name" value="HOX"/>
    <property type="match status" value="1"/>
</dbReference>
<dbReference type="CDD" id="cd00086">
    <property type="entry name" value="homeodomain"/>
    <property type="match status" value="1"/>
</dbReference>
<name>A0ABM1BXW0_LIMPO</name>
<accession>A0ABM1BXW0</accession>
<evidence type="ECO:0000256" key="5">
    <source>
        <dbReference type="ARBA" id="ARBA00023242"/>
    </source>
</evidence>
<dbReference type="Proteomes" id="UP000694941">
    <property type="component" value="Unplaced"/>
</dbReference>
<dbReference type="RefSeq" id="XP_013790760.1">
    <property type="nucleotide sequence ID" value="XM_013935306.2"/>
</dbReference>
<dbReference type="PANTHER" id="PTHR24332">
    <property type="entry name" value="HOMEOBOX PROTEIN CDX"/>
    <property type="match status" value="1"/>
</dbReference>
<evidence type="ECO:0000256" key="4">
    <source>
        <dbReference type="ARBA" id="ARBA00023155"/>
    </source>
</evidence>
<feature type="domain" description="Homeobox" evidence="8">
    <location>
        <begin position="208"/>
        <end position="268"/>
    </location>
</feature>
<organism evidence="9 10">
    <name type="scientific">Limulus polyphemus</name>
    <name type="common">Atlantic horseshoe crab</name>
    <dbReference type="NCBI Taxonomy" id="6850"/>
    <lineage>
        <taxon>Eukaryota</taxon>
        <taxon>Metazoa</taxon>
        <taxon>Ecdysozoa</taxon>
        <taxon>Arthropoda</taxon>
        <taxon>Chelicerata</taxon>
        <taxon>Merostomata</taxon>
        <taxon>Xiphosura</taxon>
        <taxon>Limulidae</taxon>
        <taxon>Limulus</taxon>
    </lineage>
</organism>
<evidence type="ECO:0000256" key="3">
    <source>
        <dbReference type="ARBA" id="ARBA00023125"/>
    </source>
</evidence>
<evidence type="ECO:0000256" key="6">
    <source>
        <dbReference type="PROSITE-ProRule" id="PRU00108"/>
    </source>
</evidence>
<dbReference type="SUPFAM" id="SSF46689">
    <property type="entry name" value="Homeodomain-like"/>
    <property type="match status" value="1"/>
</dbReference>
<keyword evidence="3 6" id="KW-0238">DNA-binding</keyword>
<keyword evidence="9" id="KW-1185">Reference proteome</keyword>
<keyword evidence="5 6" id="KW-0539">Nucleus</keyword>
<dbReference type="InterPro" id="IPR001356">
    <property type="entry name" value="HD"/>
</dbReference>
<evidence type="ECO:0000259" key="8">
    <source>
        <dbReference type="PROSITE" id="PS50071"/>
    </source>
</evidence>
<evidence type="ECO:0000256" key="2">
    <source>
        <dbReference type="ARBA" id="ARBA00010341"/>
    </source>
</evidence>
<evidence type="ECO:0000256" key="7">
    <source>
        <dbReference type="RuleBase" id="RU000682"/>
    </source>
</evidence>
<dbReference type="PRINTS" id="PR00024">
    <property type="entry name" value="HOMEOBOX"/>
</dbReference>
<dbReference type="InterPro" id="IPR000047">
    <property type="entry name" value="HTH_motif"/>
</dbReference>
<dbReference type="Gene3D" id="1.10.10.60">
    <property type="entry name" value="Homeodomain-like"/>
    <property type="match status" value="1"/>
</dbReference>
<proteinExistence type="inferred from homology"/>
<dbReference type="PRINTS" id="PR00031">
    <property type="entry name" value="HTHREPRESSR"/>
</dbReference>
<sequence>MIFPDNAYDTMLSFNSQYCSVVSGQSYVYSDTCYGNRTTNDSANFNGVFNPLSEPASQPSECAVSVQTSPFQPNCLWSVSGNMDCKPLTVLEEIDTSVKIPGQMNQCVSFENEQSKISKCHRFSDLPTTYNFRQHTLSYASNGASHTTVSPFTGGSGDGCNEISPTPPNFRSWMGVESSSQPSSRRGPFEWARTLPEKQGYLSTGRTRTRDKYRVVYTDQQRLELEKEFHYNRYISIRRKTELAAMVGLSERQVKIWFQNRRAKERRNFRKQEEILQKQIHPREVQEQFQGYGSNTYFSPSVLTVQGSKTCLYAN</sequence>
<dbReference type="PROSITE" id="PS50071">
    <property type="entry name" value="HOMEOBOX_2"/>
    <property type="match status" value="1"/>
</dbReference>
<dbReference type="InterPro" id="IPR017970">
    <property type="entry name" value="Homeobox_CS"/>
</dbReference>
<protein>
    <submittedName>
        <fullName evidence="10">Homeobox protein CDX-1-like</fullName>
    </submittedName>
</protein>
<dbReference type="InterPro" id="IPR047152">
    <property type="entry name" value="Caudal_homeobox"/>
</dbReference>
<evidence type="ECO:0000313" key="10">
    <source>
        <dbReference type="RefSeq" id="XP_013790760.1"/>
    </source>
</evidence>
<keyword evidence="4 6" id="KW-0371">Homeobox</keyword>
<feature type="DNA-binding region" description="Homeobox" evidence="6">
    <location>
        <begin position="210"/>
        <end position="269"/>
    </location>
</feature>
<comment type="similarity">
    <text evidence="2">Belongs to the Caudal homeobox family.</text>
</comment>
<dbReference type="Pfam" id="PF00046">
    <property type="entry name" value="Homeodomain"/>
    <property type="match status" value="1"/>
</dbReference>